<name>A0A699UA22_TANCI</name>
<gene>
    <name evidence="2" type="ORF">Tci_890047</name>
</gene>
<sequence>VTSLDAGQGSGNTDKTPSMPYDSPLSRVNTLKSDKGRMQHNELMDLVTKLSDRVLALEADLKQTKKVYGAAYTKLIMKGRYKQDMEFDYDAAKEVSTAEQVSTAGATITTASVDISPASPTKRVSTADDITMAETLVYIRRSASKTKDKYKGVMEESESAMTKT</sequence>
<reference evidence="2" key="1">
    <citation type="journal article" date="2019" name="Sci. Rep.">
        <title>Draft genome of Tanacetum cinerariifolium, the natural source of mosquito coil.</title>
        <authorList>
            <person name="Yamashiro T."/>
            <person name="Shiraishi A."/>
            <person name="Satake H."/>
            <person name="Nakayama K."/>
        </authorList>
    </citation>
    <scope>NUCLEOTIDE SEQUENCE</scope>
</reference>
<feature type="compositionally biased region" description="Polar residues" evidence="1">
    <location>
        <begin position="1"/>
        <end position="16"/>
    </location>
</feature>
<feature type="region of interest" description="Disordered" evidence="1">
    <location>
        <begin position="1"/>
        <end position="25"/>
    </location>
</feature>
<feature type="non-terminal residue" evidence="2">
    <location>
        <position position="164"/>
    </location>
</feature>
<proteinExistence type="predicted"/>
<protein>
    <submittedName>
        <fullName evidence="2">Uncharacterized protein</fullName>
    </submittedName>
</protein>
<dbReference type="EMBL" id="BKCJ011305001">
    <property type="protein sequence ID" value="GFD18078.1"/>
    <property type="molecule type" value="Genomic_DNA"/>
</dbReference>
<feature type="non-terminal residue" evidence="2">
    <location>
        <position position="1"/>
    </location>
</feature>
<evidence type="ECO:0000256" key="1">
    <source>
        <dbReference type="SAM" id="MobiDB-lite"/>
    </source>
</evidence>
<comment type="caution">
    <text evidence="2">The sequence shown here is derived from an EMBL/GenBank/DDBJ whole genome shotgun (WGS) entry which is preliminary data.</text>
</comment>
<dbReference type="AlphaFoldDB" id="A0A699UA22"/>
<accession>A0A699UA22</accession>
<evidence type="ECO:0000313" key="2">
    <source>
        <dbReference type="EMBL" id="GFD18078.1"/>
    </source>
</evidence>
<organism evidence="2">
    <name type="scientific">Tanacetum cinerariifolium</name>
    <name type="common">Dalmatian daisy</name>
    <name type="synonym">Chrysanthemum cinerariifolium</name>
    <dbReference type="NCBI Taxonomy" id="118510"/>
    <lineage>
        <taxon>Eukaryota</taxon>
        <taxon>Viridiplantae</taxon>
        <taxon>Streptophyta</taxon>
        <taxon>Embryophyta</taxon>
        <taxon>Tracheophyta</taxon>
        <taxon>Spermatophyta</taxon>
        <taxon>Magnoliopsida</taxon>
        <taxon>eudicotyledons</taxon>
        <taxon>Gunneridae</taxon>
        <taxon>Pentapetalae</taxon>
        <taxon>asterids</taxon>
        <taxon>campanulids</taxon>
        <taxon>Asterales</taxon>
        <taxon>Asteraceae</taxon>
        <taxon>Asteroideae</taxon>
        <taxon>Anthemideae</taxon>
        <taxon>Anthemidinae</taxon>
        <taxon>Tanacetum</taxon>
    </lineage>
</organism>